<organism evidence="2 3">
    <name type="scientific">Apiospora saccharicola</name>
    <dbReference type="NCBI Taxonomy" id="335842"/>
    <lineage>
        <taxon>Eukaryota</taxon>
        <taxon>Fungi</taxon>
        <taxon>Dikarya</taxon>
        <taxon>Ascomycota</taxon>
        <taxon>Pezizomycotina</taxon>
        <taxon>Sordariomycetes</taxon>
        <taxon>Xylariomycetidae</taxon>
        <taxon>Amphisphaeriales</taxon>
        <taxon>Apiosporaceae</taxon>
        <taxon>Apiospora</taxon>
    </lineage>
</organism>
<gene>
    <name evidence="2" type="ORF">PG996_000274</name>
</gene>
<reference evidence="2 3" key="1">
    <citation type="submission" date="2023-01" db="EMBL/GenBank/DDBJ databases">
        <title>Analysis of 21 Apiospora genomes using comparative genomics revels a genus with tremendous synthesis potential of carbohydrate active enzymes and secondary metabolites.</title>
        <authorList>
            <person name="Sorensen T."/>
        </authorList>
    </citation>
    <scope>NUCLEOTIDE SEQUENCE [LARGE SCALE GENOMIC DNA]</scope>
    <source>
        <strain evidence="2 3">CBS 83171</strain>
    </source>
</reference>
<dbReference type="Pfam" id="PF24864">
    <property type="entry name" value="DUF7730"/>
    <property type="match status" value="1"/>
</dbReference>
<dbReference type="InterPro" id="IPR056632">
    <property type="entry name" value="DUF7730"/>
</dbReference>
<comment type="caution">
    <text evidence="2">The sequence shown here is derived from an EMBL/GenBank/DDBJ whole genome shotgun (WGS) entry which is preliminary data.</text>
</comment>
<proteinExistence type="predicted"/>
<evidence type="ECO:0000313" key="3">
    <source>
        <dbReference type="Proteomes" id="UP001446871"/>
    </source>
</evidence>
<dbReference type="Proteomes" id="UP001446871">
    <property type="component" value="Unassembled WGS sequence"/>
</dbReference>
<protein>
    <recommendedName>
        <fullName evidence="1">DUF7730 domain-containing protein</fullName>
    </recommendedName>
</protein>
<accession>A0ABR1WDA6</accession>
<keyword evidence="3" id="KW-1185">Reference proteome</keyword>
<evidence type="ECO:0000313" key="2">
    <source>
        <dbReference type="EMBL" id="KAK8081493.1"/>
    </source>
</evidence>
<sequence length="570" mass="66100">MSLFAENAVGIPTSGDFMQANSLLTERNAKESLLLGLPRELRLIIYEYSVALDKPVTPRQTIARSNKFTWGDARRAPVHAHHGNAGHVYKSTESQYLTVVSLHRTCRAIHNELNALPIFYRVNEFELASQRDIHVFLAALTPERRDAIRRITLSAIPAWKPFIHTIDENVNHDMMAILAYCRGLREIKMLVTPNSSYWMYERDPEKLEREFLREIRDFTESALSREGSIGLERGSQQWWDLPMLEVQFNFKNPVGGSPRYEVCLQACRDSKDIKNAMTELQKALAARKQQPRLPRSGLKHIYSTTDHHKALERAPLDFIGENRMTYERLVDPTTVSARTRSYTKALQNVNSLGTVETYLLSKYNMEGQLQWELSRILDLQWGKSTIEALVAWKYGHDDYPQRHPSREPLYVLSTARCHEFLRQYFYQSMQSIESYQLLPDNGSAELKRHHEWMTKHPTPNDCAEEYEDMMVPGRRQMWRVMNSDWQRRLKSLAATIKKRESAEARETKKRKAEQQLLSLAAKRPKRAATNKNKDMMGLYKVINFHSGSDVKFRRGQAHRVAPSYSAAWDA</sequence>
<feature type="domain" description="DUF7730" evidence="1">
    <location>
        <begin position="30"/>
        <end position="220"/>
    </location>
</feature>
<dbReference type="EMBL" id="JAQQWM010000001">
    <property type="protein sequence ID" value="KAK8081493.1"/>
    <property type="molecule type" value="Genomic_DNA"/>
</dbReference>
<dbReference type="PANTHER" id="PTHR38790">
    <property type="entry name" value="2EXR DOMAIN-CONTAINING PROTEIN-RELATED"/>
    <property type="match status" value="1"/>
</dbReference>
<name>A0ABR1WDA6_9PEZI</name>
<evidence type="ECO:0000259" key="1">
    <source>
        <dbReference type="Pfam" id="PF24864"/>
    </source>
</evidence>